<evidence type="ECO:0000313" key="1">
    <source>
        <dbReference type="EMBL" id="MFL0167941.1"/>
    </source>
</evidence>
<dbReference type="Proteomes" id="UP001623600">
    <property type="component" value="Unassembled WGS sequence"/>
</dbReference>
<sequence>MSDWKNYNLEDKLRGILSREKVRHPHLGQSFLSVYQLAIKYDKEFHNDVEAMGYKVGGKGSNVYTSLAQYIGRELSKRIKRGDITDIEGAVLSDTELSGIIFDNDSIVSSVTGNENGLSLFRIKDK</sequence>
<keyword evidence="2" id="KW-1185">Reference proteome</keyword>
<dbReference type="RefSeq" id="WP_406762565.1">
    <property type="nucleotide sequence ID" value="NZ_JBJIAB010000042.1"/>
</dbReference>
<name>A0ABW8SAN3_9CLOT</name>
<protein>
    <submittedName>
        <fullName evidence="1">Uncharacterized protein</fullName>
    </submittedName>
</protein>
<organism evidence="1 2">
    <name type="scientific">Candidatus Clostridium helianthi</name>
    <dbReference type="NCBI Taxonomy" id="3381660"/>
    <lineage>
        <taxon>Bacteria</taxon>
        <taxon>Bacillati</taxon>
        <taxon>Bacillota</taxon>
        <taxon>Clostridia</taxon>
        <taxon>Eubacteriales</taxon>
        <taxon>Clostridiaceae</taxon>
        <taxon>Clostridium</taxon>
    </lineage>
</organism>
<comment type="caution">
    <text evidence="1">The sequence shown here is derived from an EMBL/GenBank/DDBJ whole genome shotgun (WGS) entry which is preliminary data.</text>
</comment>
<evidence type="ECO:0000313" key="2">
    <source>
        <dbReference type="Proteomes" id="UP001623600"/>
    </source>
</evidence>
<dbReference type="EMBL" id="JBJIAB010000042">
    <property type="protein sequence ID" value="MFL0167941.1"/>
    <property type="molecule type" value="Genomic_DNA"/>
</dbReference>
<proteinExistence type="predicted"/>
<gene>
    <name evidence="1" type="ORF">ACJDTP_23055</name>
</gene>
<accession>A0ABW8SAN3</accession>
<reference evidence="1 2" key="1">
    <citation type="submission" date="2024-11" db="EMBL/GenBank/DDBJ databases">
        <authorList>
            <person name="Heng Y.C."/>
            <person name="Lim A.C.H."/>
            <person name="Lee J.K.Y."/>
            <person name="Kittelmann S."/>
        </authorList>
    </citation>
    <scope>NUCLEOTIDE SEQUENCE [LARGE SCALE GENOMIC DNA]</scope>
    <source>
        <strain evidence="1 2">WILCCON 0112</strain>
    </source>
</reference>